<evidence type="ECO:0000313" key="2">
    <source>
        <dbReference type="Proteomes" id="UP000681794"/>
    </source>
</evidence>
<sequence>MSKDAAATRLALVQAARHRFAFDGYRATTVRDIAADAGVNVALINRYFVSKEGLFRACLDRTATDRTATDRTAGDRAGGDAVDGAAGGPDLERALSGLIRHIIRSPTDEDSMQLLLLLRSSGDEAVDRIRRETLRGYAERLAGAVRGGGNAGVDDDLLVRAEIALSVVLGMTMLRTSTRVEPLASADVEAVAVPLEDALRALLGGGRGRA</sequence>
<proteinExistence type="predicted"/>
<accession>A0ACD1E450</accession>
<evidence type="ECO:0000313" key="1">
    <source>
        <dbReference type="EMBL" id="QWS33732.1"/>
    </source>
</evidence>
<name>A0ACD1E450_9MICO</name>
<protein>
    <submittedName>
        <fullName evidence="1">TetR family transcriptional regulator</fullName>
    </submittedName>
</protein>
<reference evidence="1" key="1">
    <citation type="submission" date="2021-06" db="EMBL/GenBank/DDBJ databases">
        <authorList>
            <person name="Ellington A.J."/>
            <person name="Bryan N.C."/>
            <person name="Christner B.C."/>
            <person name="Reisch C.R."/>
        </authorList>
    </citation>
    <scope>NUCLEOTIDE SEQUENCE</scope>
    <source>
        <strain evidence="1">L6-1</strain>
    </source>
</reference>
<keyword evidence="2" id="KW-1185">Reference proteome</keyword>
<organism evidence="1 2">
    <name type="scientific">Curtobacterium aetherium</name>
    <dbReference type="NCBI Taxonomy" id="2841594"/>
    <lineage>
        <taxon>Bacteria</taxon>
        <taxon>Bacillati</taxon>
        <taxon>Actinomycetota</taxon>
        <taxon>Actinomycetes</taxon>
        <taxon>Micrococcales</taxon>
        <taxon>Microbacteriaceae</taxon>
        <taxon>Curtobacterium</taxon>
    </lineage>
</organism>
<dbReference type="EMBL" id="CP076544">
    <property type="protein sequence ID" value="QWS33732.1"/>
    <property type="molecule type" value="Genomic_DNA"/>
</dbReference>
<dbReference type="Proteomes" id="UP000681794">
    <property type="component" value="Chromosome"/>
</dbReference>
<gene>
    <name evidence="1" type="ORF">KM842_00450</name>
</gene>